<dbReference type="Proteomes" id="UP000247476">
    <property type="component" value="Unassembled WGS sequence"/>
</dbReference>
<dbReference type="RefSeq" id="WP_110842464.1">
    <property type="nucleotide sequence ID" value="NZ_QJVJ01000011.1"/>
</dbReference>
<dbReference type="PANTHER" id="PTHR32440:SF11">
    <property type="entry name" value="METALLOPHOSPHOESTERASE DOMAIN-CONTAINING PROTEIN"/>
    <property type="match status" value="1"/>
</dbReference>
<dbReference type="InterPro" id="IPR011230">
    <property type="entry name" value="PAP14/16/28/29"/>
</dbReference>
<reference evidence="2 3" key="1">
    <citation type="submission" date="2018-05" db="EMBL/GenBank/DDBJ databases">
        <title>Paenibacillus flagellatus sp. nov., isolated from selenium mineral soil.</title>
        <authorList>
            <person name="Dai X."/>
        </authorList>
    </citation>
    <scope>NUCLEOTIDE SEQUENCE [LARGE SCALE GENOMIC DNA]</scope>
    <source>
        <strain evidence="2 3">DXL2</strain>
    </source>
</reference>
<dbReference type="InterPro" id="IPR029052">
    <property type="entry name" value="Metallo-depent_PP-like"/>
</dbReference>
<evidence type="ECO:0000259" key="1">
    <source>
        <dbReference type="Pfam" id="PF00149"/>
    </source>
</evidence>
<feature type="domain" description="Calcineurin-like phosphoesterase" evidence="1">
    <location>
        <begin position="15"/>
        <end position="251"/>
    </location>
</feature>
<dbReference type="PIRSF" id="PIRSF030250">
    <property type="entry name" value="Ptase_At2g46880"/>
    <property type="match status" value="1"/>
</dbReference>
<dbReference type="GO" id="GO:0005737">
    <property type="term" value="C:cytoplasm"/>
    <property type="evidence" value="ECO:0007669"/>
    <property type="project" value="TreeGrafter"/>
</dbReference>
<dbReference type="SUPFAM" id="SSF56300">
    <property type="entry name" value="Metallo-dependent phosphatases"/>
    <property type="match status" value="1"/>
</dbReference>
<comment type="caution">
    <text evidence="2">The sequence shown here is derived from an EMBL/GenBank/DDBJ whole genome shotgun (WGS) entry which is preliminary data.</text>
</comment>
<accession>A0A2V5JYF2</accession>
<dbReference type="AlphaFoldDB" id="A0A2V5JYF2"/>
<sequence>MSKTALCFREDGTFTIAQFTDIHWMDGREADLRSRALMERVVAVEKPDLIVYTGDVIYTGGVKEGDRPCTDPIGAFREAVSTAERNGIPWTVVFGNHDTEQLITRDELAASVGRFRHVVSERGPEEATGASNFVLRVQGRDGRTAAALYGFDSGAYSPVPHVRGYDWVRRDQIGWYERESARLTGENGGQPVPALAFFHIPLPEYRQVWEVETCYGHKHEDVCCPQLNSGLFAALVEAGDVVGTFCGHDHINDYWGELFGVRLCYGRATGYNTYGREGFPRGARLIRLKEGERAFETWLRLDDGTEVREQPEHTPGQA</sequence>
<dbReference type="InterPro" id="IPR004843">
    <property type="entry name" value="Calcineurin-like_PHP"/>
</dbReference>
<dbReference type="PANTHER" id="PTHR32440">
    <property type="entry name" value="PHOSPHATASE DCR2-RELATED-RELATED"/>
    <property type="match status" value="1"/>
</dbReference>
<dbReference type="GO" id="GO:0016788">
    <property type="term" value="F:hydrolase activity, acting on ester bonds"/>
    <property type="evidence" value="ECO:0007669"/>
    <property type="project" value="TreeGrafter"/>
</dbReference>
<dbReference type="Gene3D" id="3.60.21.10">
    <property type="match status" value="1"/>
</dbReference>
<evidence type="ECO:0000313" key="3">
    <source>
        <dbReference type="Proteomes" id="UP000247476"/>
    </source>
</evidence>
<evidence type="ECO:0000313" key="2">
    <source>
        <dbReference type="EMBL" id="PYI51838.1"/>
    </source>
</evidence>
<proteinExistence type="predicted"/>
<dbReference type="OrthoDB" id="9816081at2"/>
<gene>
    <name evidence="2" type="ORF">DLM86_23240</name>
</gene>
<organism evidence="2 3">
    <name type="scientific">Paenibacillus flagellatus</name>
    <dbReference type="NCBI Taxonomy" id="2211139"/>
    <lineage>
        <taxon>Bacteria</taxon>
        <taxon>Bacillati</taxon>
        <taxon>Bacillota</taxon>
        <taxon>Bacilli</taxon>
        <taxon>Bacillales</taxon>
        <taxon>Paenibacillaceae</taxon>
        <taxon>Paenibacillus</taxon>
    </lineage>
</organism>
<name>A0A2V5JYF2_9BACL</name>
<dbReference type="CDD" id="cd07383">
    <property type="entry name" value="MPP_Dcr2"/>
    <property type="match status" value="1"/>
</dbReference>
<dbReference type="EMBL" id="QJVJ01000011">
    <property type="protein sequence ID" value="PYI51838.1"/>
    <property type="molecule type" value="Genomic_DNA"/>
</dbReference>
<dbReference type="Pfam" id="PF00149">
    <property type="entry name" value="Metallophos"/>
    <property type="match status" value="1"/>
</dbReference>
<keyword evidence="3" id="KW-1185">Reference proteome</keyword>
<protein>
    <submittedName>
        <fullName evidence="2">Metallophosphoesterase</fullName>
    </submittedName>
</protein>